<protein>
    <submittedName>
        <fullName evidence="1">DUF2316 family protein</fullName>
    </submittedName>
</protein>
<organism evidence="1 2">
    <name type="scientific">Corynebacterium pyruviciproducens</name>
    <dbReference type="NCBI Taxonomy" id="598660"/>
    <lineage>
        <taxon>Bacteria</taxon>
        <taxon>Bacillati</taxon>
        <taxon>Actinomycetota</taxon>
        <taxon>Actinomycetes</taxon>
        <taxon>Mycobacteriales</taxon>
        <taxon>Corynebacteriaceae</taxon>
        <taxon>Corynebacterium</taxon>
    </lineage>
</organism>
<reference evidence="1" key="2">
    <citation type="submission" date="2023-10" db="EMBL/GenBank/DDBJ databases">
        <authorList>
            <person name="Choi B."/>
        </authorList>
    </citation>
    <scope>NUCLEOTIDE SEQUENCE</scope>
    <source>
        <strain evidence="1">UMB0763</strain>
    </source>
</reference>
<name>A0AAF0YQ73_9CORY</name>
<proteinExistence type="predicted"/>
<evidence type="ECO:0000313" key="1">
    <source>
        <dbReference type="EMBL" id="WOT01375.1"/>
    </source>
</evidence>
<evidence type="ECO:0000313" key="2">
    <source>
        <dbReference type="Proteomes" id="UP000234560"/>
    </source>
</evidence>
<reference evidence="1" key="1">
    <citation type="submission" date="2017-12" db="EMBL/GenBank/DDBJ databases">
        <authorList>
            <person name="Thomas-White K."/>
            <person name="Wolfe A.J."/>
        </authorList>
    </citation>
    <scope>NUCLEOTIDE SEQUENCE</scope>
    <source>
        <strain evidence="1">UMB0763</strain>
    </source>
</reference>
<sequence>MSLNRFQKKQNSRELNANFELSGLTLEELADRTGFSTDRLEAALSVVRTYDPADCWLVRDVLEQAVIDAGKTPVPFTVLSEDKRSSAEMWFGYRRPW</sequence>
<dbReference type="Pfam" id="PF10078">
    <property type="entry name" value="DUF2316"/>
    <property type="match status" value="1"/>
</dbReference>
<accession>A0AAF0YQ73</accession>
<dbReference type="RefSeq" id="WP_101679242.1">
    <property type="nucleotide sequence ID" value="NZ_CP136958.1"/>
</dbReference>
<dbReference type="EMBL" id="CP136958">
    <property type="protein sequence ID" value="WOT01375.1"/>
    <property type="molecule type" value="Genomic_DNA"/>
</dbReference>
<dbReference type="AlphaFoldDB" id="A0AAF0YQ73"/>
<dbReference type="InterPro" id="IPR018757">
    <property type="entry name" value="DUF2316"/>
</dbReference>
<dbReference type="KEGG" id="cpyr:CYJ47_08810"/>
<dbReference type="Proteomes" id="UP000234560">
    <property type="component" value="Chromosome"/>
</dbReference>
<gene>
    <name evidence="1" type="ORF">CYJ47_08810</name>
</gene>